<dbReference type="RefSeq" id="XP_014177229.1">
    <property type="nucleotide sequence ID" value="XM_014321754.1"/>
</dbReference>
<protein>
    <recommendedName>
        <fullName evidence="2">Retrotransposon gag domain-containing protein</fullName>
    </recommendedName>
</protein>
<evidence type="ECO:0000313" key="4">
    <source>
        <dbReference type="Proteomes" id="UP000002748"/>
    </source>
</evidence>
<dbReference type="AlphaFoldDB" id="J5QB96"/>
<dbReference type="EMBL" id="ALBS01000291">
    <property type="protein sequence ID" value="EJT46458.1"/>
    <property type="molecule type" value="Genomic_DNA"/>
</dbReference>
<name>J5QB96_TRIAS</name>
<dbReference type="GeneID" id="25988459"/>
<dbReference type="VEuPathDB" id="FungiDB:A1Q1_04947"/>
<dbReference type="Pfam" id="PF03732">
    <property type="entry name" value="Retrotrans_gag"/>
    <property type="match status" value="1"/>
</dbReference>
<gene>
    <name evidence="3" type="ORF">A1Q1_04947</name>
</gene>
<evidence type="ECO:0000313" key="3">
    <source>
        <dbReference type="EMBL" id="EJT46458.1"/>
    </source>
</evidence>
<feature type="region of interest" description="Disordered" evidence="1">
    <location>
        <begin position="1"/>
        <end position="33"/>
    </location>
</feature>
<evidence type="ECO:0000256" key="1">
    <source>
        <dbReference type="SAM" id="MobiDB-lite"/>
    </source>
</evidence>
<dbReference type="KEGG" id="tasa:A1Q1_04947"/>
<organism evidence="3 4">
    <name type="scientific">Trichosporon asahii var. asahii (strain ATCC 90039 / CBS 2479 / JCM 2466 / KCTC 7840 / NBRC 103889/ NCYC 2677 / UAMH 7654)</name>
    <name type="common">Yeast</name>
    <dbReference type="NCBI Taxonomy" id="1186058"/>
    <lineage>
        <taxon>Eukaryota</taxon>
        <taxon>Fungi</taxon>
        <taxon>Dikarya</taxon>
        <taxon>Basidiomycota</taxon>
        <taxon>Agaricomycotina</taxon>
        <taxon>Tremellomycetes</taxon>
        <taxon>Trichosporonales</taxon>
        <taxon>Trichosporonaceae</taxon>
        <taxon>Trichosporon</taxon>
    </lineage>
</organism>
<feature type="compositionally biased region" description="Low complexity" evidence="1">
    <location>
        <begin position="21"/>
        <end position="32"/>
    </location>
</feature>
<sequence>MLPPSVVTTSPPLPPVPTPLSPTSRSSRSPIPTLAPAPVPAPPLLELFEGDDGYPVAEFVNMAEYMMSAHAEYYTTAARRIAYVSNNFSGRARLWFTYILGKSPRPHCLRSWEEFRVALLQYFGDVDPVPHTVLLKLTQEDHETVWYAKEFREKAAVCRVDVNHEYYRRWFVLGLQPAIRDRTLRAFYHLGTFQDVVRHAREIEVALLGLQNSHPSHASSH</sequence>
<reference evidence="3 4" key="1">
    <citation type="journal article" date="2012" name="Eukaryot. Cell">
        <title>Draft genome sequence of CBS 2479, the standard type strain of Trichosporon asahii.</title>
        <authorList>
            <person name="Yang R.Y."/>
            <person name="Li H.T."/>
            <person name="Zhu H."/>
            <person name="Zhou G.P."/>
            <person name="Wang M."/>
            <person name="Wang L."/>
        </authorList>
    </citation>
    <scope>NUCLEOTIDE SEQUENCE [LARGE SCALE GENOMIC DNA]</scope>
    <source>
        <strain evidence="4">ATCC 90039 / CBS 2479 / JCM 2466 / KCTC 7840 / NCYC 2677 / UAMH 7654</strain>
    </source>
</reference>
<evidence type="ECO:0000259" key="2">
    <source>
        <dbReference type="Pfam" id="PF03732"/>
    </source>
</evidence>
<feature type="compositionally biased region" description="Low complexity" evidence="1">
    <location>
        <begin position="1"/>
        <end position="10"/>
    </location>
</feature>
<comment type="caution">
    <text evidence="3">The sequence shown here is derived from an EMBL/GenBank/DDBJ whole genome shotgun (WGS) entry which is preliminary data.</text>
</comment>
<feature type="domain" description="Retrotransposon gag" evidence="2">
    <location>
        <begin position="83"/>
        <end position="176"/>
    </location>
</feature>
<dbReference type="HOGENOM" id="CLU_091800_0_0_1"/>
<accession>J5QB96</accession>
<feature type="compositionally biased region" description="Pro residues" evidence="1">
    <location>
        <begin position="11"/>
        <end position="20"/>
    </location>
</feature>
<proteinExistence type="predicted"/>
<dbReference type="InterPro" id="IPR005162">
    <property type="entry name" value="Retrotrans_gag_dom"/>
</dbReference>
<dbReference type="Proteomes" id="UP000002748">
    <property type="component" value="Unassembled WGS sequence"/>
</dbReference>